<dbReference type="InterPro" id="IPR043128">
    <property type="entry name" value="Rev_trsase/Diguanyl_cyclase"/>
</dbReference>
<dbReference type="InterPro" id="IPR051320">
    <property type="entry name" value="Viral_Replic_Matur_Polypro"/>
</dbReference>
<dbReference type="InterPro" id="IPR043502">
    <property type="entry name" value="DNA/RNA_pol_sf"/>
</dbReference>
<evidence type="ECO:0000259" key="1">
    <source>
        <dbReference type="Pfam" id="PF17919"/>
    </source>
</evidence>
<dbReference type="InterPro" id="IPR041577">
    <property type="entry name" value="RT_RNaseH_2"/>
</dbReference>
<dbReference type="Pfam" id="PF17919">
    <property type="entry name" value="RT_RNaseH_2"/>
    <property type="match status" value="1"/>
</dbReference>
<accession>A0A7I8KWS1</accession>
<name>A0A7I8KWS1_SPIIN</name>
<dbReference type="PANTHER" id="PTHR33064:SF37">
    <property type="entry name" value="RIBONUCLEASE H"/>
    <property type="match status" value="1"/>
</dbReference>
<reference evidence="2" key="1">
    <citation type="submission" date="2020-02" db="EMBL/GenBank/DDBJ databases">
        <authorList>
            <person name="Scholz U."/>
            <person name="Mascher M."/>
            <person name="Fiebig A."/>
        </authorList>
    </citation>
    <scope>NUCLEOTIDE SEQUENCE</scope>
</reference>
<dbReference type="PANTHER" id="PTHR33064">
    <property type="entry name" value="POL PROTEIN"/>
    <property type="match status" value="1"/>
</dbReference>
<keyword evidence="3" id="KW-1185">Reference proteome</keyword>
<organism evidence="2 3">
    <name type="scientific">Spirodela intermedia</name>
    <name type="common">Intermediate duckweed</name>
    <dbReference type="NCBI Taxonomy" id="51605"/>
    <lineage>
        <taxon>Eukaryota</taxon>
        <taxon>Viridiplantae</taxon>
        <taxon>Streptophyta</taxon>
        <taxon>Embryophyta</taxon>
        <taxon>Tracheophyta</taxon>
        <taxon>Spermatophyta</taxon>
        <taxon>Magnoliopsida</taxon>
        <taxon>Liliopsida</taxon>
        <taxon>Araceae</taxon>
        <taxon>Lemnoideae</taxon>
        <taxon>Spirodela</taxon>
    </lineage>
</organism>
<protein>
    <recommendedName>
        <fullName evidence="1">Reverse transcriptase/retrotransposon-derived protein RNase H-like domain-containing protein</fullName>
    </recommendedName>
</protein>
<evidence type="ECO:0000313" key="2">
    <source>
        <dbReference type="EMBL" id="CAA7401475.1"/>
    </source>
</evidence>
<dbReference type="AlphaFoldDB" id="A0A7I8KWS1"/>
<dbReference type="OrthoDB" id="783906at2759"/>
<dbReference type="Proteomes" id="UP000663760">
    <property type="component" value="Chromosome 9"/>
</dbReference>
<dbReference type="Gene3D" id="3.30.70.270">
    <property type="match status" value="1"/>
</dbReference>
<dbReference type="SUPFAM" id="SSF56672">
    <property type="entry name" value="DNA/RNA polymerases"/>
    <property type="match status" value="1"/>
</dbReference>
<gene>
    <name evidence="2" type="ORF">SI8410_09012153</name>
</gene>
<sequence>MRKIFTILSKNSLHINVKKCRFGETEGVEVDKEKISTMTNWPIPINLKELHRFLGLTGYYRRFITNYASIAWPLMQLLRKDAFYWSKEAQAIFSTLKQAMTMASVLALPNFLQEFIVEIHTSKSGVEAILM</sequence>
<evidence type="ECO:0000313" key="3">
    <source>
        <dbReference type="Proteomes" id="UP000663760"/>
    </source>
</evidence>
<dbReference type="EMBL" id="LR746272">
    <property type="protein sequence ID" value="CAA7401475.1"/>
    <property type="molecule type" value="Genomic_DNA"/>
</dbReference>
<dbReference type="FunFam" id="3.30.70.270:FF:000020">
    <property type="entry name" value="Transposon Tf2-6 polyprotein-like Protein"/>
    <property type="match status" value="1"/>
</dbReference>
<proteinExistence type="predicted"/>
<feature type="domain" description="Reverse transcriptase/retrotransposon-derived protein RNase H-like" evidence="1">
    <location>
        <begin position="85"/>
        <end position="131"/>
    </location>
</feature>